<dbReference type="GO" id="GO:0010038">
    <property type="term" value="P:response to metal ion"/>
    <property type="evidence" value="ECO:0007669"/>
    <property type="project" value="InterPro"/>
</dbReference>
<feature type="binding site" evidence="9">
    <location>
        <position position="122"/>
    </location>
    <ligand>
        <name>S-adenosyl-L-methionine</name>
        <dbReference type="ChEBI" id="CHEBI:59789"/>
    </ligand>
</feature>
<dbReference type="EMBL" id="JABBXH010000002">
    <property type="protein sequence ID" value="NMP31341.1"/>
    <property type="molecule type" value="Genomic_DNA"/>
</dbReference>
<dbReference type="GO" id="GO:0008119">
    <property type="term" value="F:thiopurine S-methyltransferase activity"/>
    <property type="evidence" value="ECO:0007669"/>
    <property type="project" value="UniProtKB-UniRule"/>
</dbReference>
<evidence type="ECO:0000256" key="2">
    <source>
        <dbReference type="ARBA" id="ARBA00004496"/>
    </source>
</evidence>
<dbReference type="NCBIfam" id="NF009732">
    <property type="entry name" value="PRK13255.1"/>
    <property type="match status" value="1"/>
</dbReference>
<evidence type="ECO:0000256" key="9">
    <source>
        <dbReference type="HAMAP-Rule" id="MF_00812"/>
    </source>
</evidence>
<dbReference type="RefSeq" id="WP_169074661.1">
    <property type="nucleotide sequence ID" value="NZ_JABBXH010000002.1"/>
</dbReference>
<dbReference type="PANTHER" id="PTHR10259">
    <property type="entry name" value="THIOPURINE S-METHYLTRANSFERASE"/>
    <property type="match status" value="1"/>
</dbReference>
<keyword evidence="7 9" id="KW-0808">Transferase</keyword>
<dbReference type="EC" id="2.1.1.67" evidence="4 9"/>
<dbReference type="Gene3D" id="3.40.50.150">
    <property type="entry name" value="Vaccinia Virus protein VP39"/>
    <property type="match status" value="1"/>
</dbReference>
<dbReference type="AlphaFoldDB" id="A0A7Y0Q6M9"/>
<dbReference type="GO" id="GO:0005737">
    <property type="term" value="C:cytoplasm"/>
    <property type="evidence" value="ECO:0007669"/>
    <property type="project" value="UniProtKB-SubCell"/>
</dbReference>
<dbReference type="PIRSF" id="PIRSF023956">
    <property type="entry name" value="Thiopurine_S-methyltransferase"/>
    <property type="match status" value="1"/>
</dbReference>
<gene>
    <name evidence="9" type="primary">tpm</name>
    <name evidence="10" type="ORF">HII17_07185</name>
</gene>
<evidence type="ECO:0000313" key="10">
    <source>
        <dbReference type="EMBL" id="NMP31341.1"/>
    </source>
</evidence>
<feature type="binding site" evidence="9">
    <location>
        <position position="65"/>
    </location>
    <ligand>
        <name>S-adenosyl-L-methionine</name>
        <dbReference type="ChEBI" id="CHEBI:59789"/>
    </ligand>
</feature>
<evidence type="ECO:0000256" key="8">
    <source>
        <dbReference type="ARBA" id="ARBA00022691"/>
    </source>
</evidence>
<evidence type="ECO:0000256" key="4">
    <source>
        <dbReference type="ARBA" id="ARBA00011905"/>
    </source>
</evidence>
<dbReference type="InterPro" id="IPR029063">
    <property type="entry name" value="SAM-dependent_MTases_sf"/>
</dbReference>
<evidence type="ECO:0000256" key="7">
    <source>
        <dbReference type="ARBA" id="ARBA00022679"/>
    </source>
</evidence>
<sequence length="216" mass="24960">MKAEFWHKCWEKKAIGFHQDAIHPFLKSELAQLNFSTSDTVFVPLCGKSLDMLWWAERCQVVGSELSEIACQEFFAENDLTSQKRKSDAFTVYQLDNLAIYQGDFFALAPNKLPKFKYIYDRAALIALPEQMQKAYAAHLSQFIGQNTELLLISVEFPNEEHQGPPFSTSAQCVNELFDHFVVEELAVNELKDKQFARRSLDVSYLTERLYRITRS</sequence>
<comment type="similarity">
    <text evidence="3 9">Belongs to the class I-like SAM-binding methyltransferase superfamily. TPMT family.</text>
</comment>
<protein>
    <recommendedName>
        <fullName evidence="4 9">Thiopurine S-methyltransferase</fullName>
        <ecNumber evidence="4 9">2.1.1.67</ecNumber>
    </recommendedName>
    <alternativeName>
        <fullName evidence="9">Thiopurine methyltransferase</fullName>
    </alternativeName>
</protein>
<evidence type="ECO:0000256" key="5">
    <source>
        <dbReference type="ARBA" id="ARBA00022490"/>
    </source>
</evidence>
<dbReference type="InterPro" id="IPR022474">
    <property type="entry name" value="Thiopur_S-MeTfrase_Se/Te_detox"/>
</dbReference>
<keyword evidence="6 9" id="KW-0489">Methyltransferase</keyword>
<dbReference type="SUPFAM" id="SSF53335">
    <property type="entry name" value="S-adenosyl-L-methionine-dependent methyltransferases"/>
    <property type="match status" value="1"/>
</dbReference>
<comment type="catalytic activity">
    <reaction evidence="1 9">
        <text>S-adenosyl-L-methionine + a thiopurine = S-adenosyl-L-homocysteine + a thiopurine S-methylether.</text>
        <dbReference type="EC" id="2.1.1.67"/>
    </reaction>
</comment>
<dbReference type="InterPro" id="IPR008854">
    <property type="entry name" value="TPMT"/>
</dbReference>
<reference evidence="10 11" key="1">
    <citation type="submission" date="2020-04" db="EMBL/GenBank/DDBJ databases">
        <title>Thalassotalea sp. M1531, isolated from the surface of marine red alga.</title>
        <authorList>
            <person name="Pang L."/>
            <person name="Lu D.-C."/>
        </authorList>
    </citation>
    <scope>NUCLEOTIDE SEQUENCE [LARGE SCALE GENOMIC DNA]</scope>
    <source>
        <strain evidence="10 11">M1531</strain>
    </source>
</reference>
<evidence type="ECO:0000256" key="6">
    <source>
        <dbReference type="ARBA" id="ARBA00022603"/>
    </source>
</evidence>
<keyword evidence="11" id="KW-1185">Reference proteome</keyword>
<dbReference type="FunFam" id="3.40.50.150:FF:000101">
    <property type="entry name" value="Thiopurine S-methyltransferase"/>
    <property type="match status" value="1"/>
</dbReference>
<dbReference type="GO" id="GO:0032259">
    <property type="term" value="P:methylation"/>
    <property type="evidence" value="ECO:0007669"/>
    <property type="project" value="UniProtKB-KW"/>
</dbReference>
<dbReference type="PROSITE" id="PS51585">
    <property type="entry name" value="SAM_MT_TPMT"/>
    <property type="match status" value="1"/>
</dbReference>
<evidence type="ECO:0000256" key="1">
    <source>
        <dbReference type="ARBA" id="ARBA00000903"/>
    </source>
</evidence>
<proteinExistence type="inferred from homology"/>
<evidence type="ECO:0000256" key="3">
    <source>
        <dbReference type="ARBA" id="ARBA00008145"/>
    </source>
</evidence>
<comment type="caution">
    <text evidence="10">The sequence shown here is derived from an EMBL/GenBank/DDBJ whole genome shotgun (WGS) entry which is preliminary data.</text>
</comment>
<evidence type="ECO:0000313" key="11">
    <source>
        <dbReference type="Proteomes" id="UP000568664"/>
    </source>
</evidence>
<dbReference type="NCBIfam" id="TIGR03840">
    <property type="entry name" value="TMPT_Se_Te"/>
    <property type="match status" value="1"/>
</dbReference>
<dbReference type="HAMAP" id="MF_00812">
    <property type="entry name" value="Thiopur_methtran"/>
    <property type="match status" value="1"/>
</dbReference>
<accession>A0A7Y0Q6M9</accession>
<organism evidence="10 11">
    <name type="scientific">Thalassotalea algicola</name>
    <dbReference type="NCBI Taxonomy" id="2716224"/>
    <lineage>
        <taxon>Bacteria</taxon>
        <taxon>Pseudomonadati</taxon>
        <taxon>Pseudomonadota</taxon>
        <taxon>Gammaproteobacteria</taxon>
        <taxon>Alteromonadales</taxon>
        <taxon>Colwelliaceae</taxon>
        <taxon>Thalassotalea</taxon>
    </lineage>
</organism>
<comment type="subcellular location">
    <subcellularLocation>
        <location evidence="2 9">Cytoplasm</location>
    </subcellularLocation>
</comment>
<feature type="binding site" evidence="9">
    <location>
        <position position="10"/>
    </location>
    <ligand>
        <name>S-adenosyl-L-methionine</name>
        <dbReference type="ChEBI" id="CHEBI:59789"/>
    </ligand>
</feature>
<feature type="binding site" evidence="9">
    <location>
        <position position="45"/>
    </location>
    <ligand>
        <name>S-adenosyl-L-methionine</name>
        <dbReference type="ChEBI" id="CHEBI:59789"/>
    </ligand>
</feature>
<dbReference type="PANTHER" id="PTHR10259:SF11">
    <property type="entry name" value="THIOPURINE S-METHYLTRANSFERASE"/>
    <property type="match status" value="1"/>
</dbReference>
<dbReference type="Pfam" id="PF05724">
    <property type="entry name" value="TPMT"/>
    <property type="match status" value="1"/>
</dbReference>
<dbReference type="InterPro" id="IPR025835">
    <property type="entry name" value="Thiopurine_S-MeTrfase"/>
</dbReference>
<name>A0A7Y0Q6M9_9GAMM</name>
<keyword evidence="8 9" id="KW-0949">S-adenosyl-L-methionine</keyword>
<keyword evidence="5 9" id="KW-0963">Cytoplasm</keyword>
<dbReference type="Proteomes" id="UP000568664">
    <property type="component" value="Unassembled WGS sequence"/>
</dbReference>